<evidence type="ECO:0000256" key="1">
    <source>
        <dbReference type="SAM" id="Phobius"/>
    </source>
</evidence>
<feature type="transmembrane region" description="Helical" evidence="1">
    <location>
        <begin position="33"/>
        <end position="52"/>
    </location>
</feature>
<proteinExistence type="predicted"/>
<keyword evidence="1" id="KW-1133">Transmembrane helix</keyword>
<gene>
    <name evidence="3" type="ORF">J2S03_002627</name>
</gene>
<dbReference type="Proteomes" id="UP001232973">
    <property type="component" value="Unassembled WGS sequence"/>
</dbReference>
<keyword evidence="1" id="KW-0812">Transmembrane</keyword>
<evidence type="ECO:0000313" key="4">
    <source>
        <dbReference type="Proteomes" id="UP001232973"/>
    </source>
</evidence>
<keyword evidence="4" id="KW-1185">Reference proteome</keyword>
<feature type="signal peptide" evidence="2">
    <location>
        <begin position="1"/>
        <end position="27"/>
    </location>
</feature>
<keyword evidence="2" id="KW-0732">Signal</keyword>
<feature type="chain" id="PRO_5047296646" evidence="2">
    <location>
        <begin position="28"/>
        <end position="59"/>
    </location>
</feature>
<protein>
    <submittedName>
        <fullName evidence="3">Membrane protein YhhN</fullName>
    </submittedName>
</protein>
<reference evidence="3 4" key="1">
    <citation type="submission" date="2023-07" db="EMBL/GenBank/DDBJ databases">
        <title>Genomic Encyclopedia of Type Strains, Phase IV (KMG-IV): sequencing the most valuable type-strain genomes for metagenomic binning, comparative biology and taxonomic classification.</title>
        <authorList>
            <person name="Goeker M."/>
        </authorList>
    </citation>
    <scope>NUCLEOTIDE SEQUENCE [LARGE SCALE GENOMIC DNA]</scope>
    <source>
        <strain evidence="3 4">DSM 4006</strain>
    </source>
</reference>
<organism evidence="3 4">
    <name type="scientific">Alicyclobacillus cycloheptanicus</name>
    <dbReference type="NCBI Taxonomy" id="1457"/>
    <lineage>
        <taxon>Bacteria</taxon>
        <taxon>Bacillati</taxon>
        <taxon>Bacillota</taxon>
        <taxon>Bacilli</taxon>
        <taxon>Bacillales</taxon>
        <taxon>Alicyclobacillaceae</taxon>
        <taxon>Alicyclobacillus</taxon>
    </lineage>
</organism>
<evidence type="ECO:0000256" key="2">
    <source>
        <dbReference type="SAM" id="SignalP"/>
    </source>
</evidence>
<evidence type="ECO:0000313" key="3">
    <source>
        <dbReference type="EMBL" id="MDQ0190760.1"/>
    </source>
</evidence>
<accession>A0ABT9XKY2</accession>
<keyword evidence="1" id="KW-0472">Membrane</keyword>
<comment type="caution">
    <text evidence="3">The sequence shown here is derived from an EMBL/GenBank/DDBJ whole genome shotgun (WGS) entry which is preliminary data.</text>
</comment>
<name>A0ABT9XKY2_9BACL</name>
<dbReference type="EMBL" id="JAUSTP010000023">
    <property type="protein sequence ID" value="MDQ0190760.1"/>
    <property type="molecule type" value="Genomic_DNA"/>
</dbReference>
<sequence>MNRGSKFGFFLLALVSMVCLALGSVFAADNKAGLSTICFAVSVVWIVLGMFLRRRVMRP</sequence>
<dbReference type="RefSeq" id="WP_274454467.1">
    <property type="nucleotide sequence ID" value="NZ_CP067097.1"/>
</dbReference>